<gene>
    <name evidence="1" type="ORF">BJ554DRAFT_6743</name>
</gene>
<organism evidence="1 2">
    <name type="scientific">Olpidium bornovanus</name>
    <dbReference type="NCBI Taxonomy" id="278681"/>
    <lineage>
        <taxon>Eukaryota</taxon>
        <taxon>Fungi</taxon>
        <taxon>Fungi incertae sedis</taxon>
        <taxon>Olpidiomycota</taxon>
        <taxon>Olpidiomycotina</taxon>
        <taxon>Olpidiomycetes</taxon>
        <taxon>Olpidiales</taxon>
        <taxon>Olpidiaceae</taxon>
        <taxon>Olpidium</taxon>
    </lineage>
</organism>
<accession>A0A8H7ZXC5</accession>
<evidence type="ECO:0000313" key="2">
    <source>
        <dbReference type="Proteomes" id="UP000673691"/>
    </source>
</evidence>
<dbReference type="OrthoDB" id="10255210at2759"/>
<sequence>MRNRVEELQALLPFLPGYNFKGASAFAPHNHHKSHPFDYCNDVPVFREERPGIGGKPLPGQLEQKIKTSAEVYPKDTSLGEAVPAWIAFNRQ</sequence>
<keyword evidence="2" id="KW-1185">Reference proteome</keyword>
<comment type="caution">
    <text evidence="1">The sequence shown here is derived from an EMBL/GenBank/DDBJ whole genome shotgun (WGS) entry which is preliminary data.</text>
</comment>
<dbReference type="Proteomes" id="UP000673691">
    <property type="component" value="Unassembled WGS sequence"/>
</dbReference>
<proteinExistence type="predicted"/>
<name>A0A8H7ZXC5_9FUNG</name>
<protein>
    <submittedName>
        <fullName evidence="1">Uncharacterized protein</fullName>
    </submittedName>
</protein>
<feature type="non-terminal residue" evidence="1">
    <location>
        <position position="92"/>
    </location>
</feature>
<evidence type="ECO:0000313" key="1">
    <source>
        <dbReference type="EMBL" id="KAG5461115.1"/>
    </source>
</evidence>
<dbReference type="EMBL" id="JAEFCI010004182">
    <property type="protein sequence ID" value="KAG5461115.1"/>
    <property type="molecule type" value="Genomic_DNA"/>
</dbReference>
<dbReference type="AlphaFoldDB" id="A0A8H7ZXC5"/>
<reference evidence="1 2" key="1">
    <citation type="journal article" name="Sci. Rep.">
        <title>Genome-scale phylogenetic analyses confirm Olpidium as the closest living zoosporic fungus to the non-flagellated, terrestrial fungi.</title>
        <authorList>
            <person name="Chang Y."/>
            <person name="Rochon D."/>
            <person name="Sekimoto S."/>
            <person name="Wang Y."/>
            <person name="Chovatia M."/>
            <person name="Sandor L."/>
            <person name="Salamov A."/>
            <person name="Grigoriev I.V."/>
            <person name="Stajich J.E."/>
            <person name="Spatafora J.W."/>
        </authorList>
    </citation>
    <scope>NUCLEOTIDE SEQUENCE [LARGE SCALE GENOMIC DNA]</scope>
    <source>
        <strain evidence="1">S191</strain>
    </source>
</reference>